<dbReference type="PANTHER" id="PTHR11441:SF0">
    <property type="entry name" value="THYMIDINE KINASE, CYTOSOLIC"/>
    <property type="match status" value="1"/>
</dbReference>
<keyword evidence="6" id="KW-0547">Nucleotide-binding</keyword>
<dbReference type="InterPro" id="IPR027417">
    <property type="entry name" value="P-loop_NTPase"/>
</dbReference>
<evidence type="ECO:0000256" key="3">
    <source>
        <dbReference type="ARBA" id="ARBA00022634"/>
    </source>
</evidence>
<keyword evidence="4" id="KW-0808">Transferase</keyword>
<dbReference type="EMBL" id="MN740058">
    <property type="protein sequence ID" value="QHT86078.1"/>
    <property type="molecule type" value="Genomic_DNA"/>
</dbReference>
<dbReference type="Gene3D" id="3.30.60.20">
    <property type="match status" value="1"/>
</dbReference>
<dbReference type="InterPro" id="IPR020633">
    <property type="entry name" value="Thymidine_kinase_CS"/>
</dbReference>
<dbReference type="InterPro" id="IPR001267">
    <property type="entry name" value="Thymidine_kinase"/>
</dbReference>
<sequence length="188" mass="21641">MCGILHLYLGPMFSGKTTKLIQIYKTRTYIGKKVVVLNYSRDKRYSDSMLSTHDKMMIPCIFTDTLSDIWKNADNIFYQAIQDADTILINEGQFFPDIYQCVIEMVEDCNKEVHICGLDGDFQRNVFGSLLQLIPYCNTVEKLNALCADCRDGTNALFSYRISQEMQQVVIGSDNYKPLCRDCYNTQK</sequence>
<dbReference type="EC" id="2.7.1.21" evidence="2"/>
<dbReference type="GO" id="GO:0046104">
    <property type="term" value="P:thymidine metabolic process"/>
    <property type="evidence" value="ECO:0007669"/>
    <property type="project" value="TreeGrafter"/>
</dbReference>
<evidence type="ECO:0000256" key="5">
    <source>
        <dbReference type="ARBA" id="ARBA00022723"/>
    </source>
</evidence>
<dbReference type="SUPFAM" id="SSF57716">
    <property type="entry name" value="Glucocorticoid receptor-like (DNA-binding domain)"/>
    <property type="match status" value="1"/>
</dbReference>
<reference evidence="11" key="1">
    <citation type="journal article" date="2020" name="Nature">
        <title>Giant virus diversity and host interactions through global metagenomics.</title>
        <authorList>
            <person name="Schulz F."/>
            <person name="Roux S."/>
            <person name="Paez-Espino D."/>
            <person name="Jungbluth S."/>
            <person name="Walsh D.A."/>
            <person name="Denef V.J."/>
            <person name="McMahon K.D."/>
            <person name="Konstantinidis K.T."/>
            <person name="Eloe-Fadrosh E.A."/>
            <person name="Kyrpides N.C."/>
            <person name="Woyke T."/>
        </authorList>
    </citation>
    <scope>NUCLEOTIDE SEQUENCE</scope>
    <source>
        <strain evidence="11">GVMAG-M-3300023184-184</strain>
    </source>
</reference>
<proteinExistence type="inferred from homology"/>
<comment type="similarity">
    <text evidence="1">Belongs to the thymidine kinase family.</text>
</comment>
<dbReference type="PANTHER" id="PTHR11441">
    <property type="entry name" value="THYMIDINE KINASE"/>
    <property type="match status" value="1"/>
</dbReference>
<protein>
    <recommendedName>
        <fullName evidence="2">thymidine kinase</fullName>
        <ecNumber evidence="2">2.7.1.21</ecNumber>
    </recommendedName>
</protein>
<evidence type="ECO:0000256" key="2">
    <source>
        <dbReference type="ARBA" id="ARBA00012118"/>
    </source>
</evidence>
<dbReference type="SUPFAM" id="SSF52540">
    <property type="entry name" value="P-loop containing nucleoside triphosphate hydrolases"/>
    <property type="match status" value="1"/>
</dbReference>
<comment type="catalytic activity">
    <reaction evidence="10">
        <text>thymidine + ATP = dTMP + ADP + H(+)</text>
        <dbReference type="Rhea" id="RHEA:19129"/>
        <dbReference type="ChEBI" id="CHEBI:15378"/>
        <dbReference type="ChEBI" id="CHEBI:17748"/>
        <dbReference type="ChEBI" id="CHEBI:30616"/>
        <dbReference type="ChEBI" id="CHEBI:63528"/>
        <dbReference type="ChEBI" id="CHEBI:456216"/>
        <dbReference type="EC" id="2.7.1.21"/>
    </reaction>
</comment>
<dbReference type="FunFam" id="3.40.50.300:FF:000948">
    <property type="entry name" value="Thymidine kinase"/>
    <property type="match status" value="1"/>
</dbReference>
<keyword evidence="3" id="KW-0237">DNA synthesis</keyword>
<evidence type="ECO:0000256" key="4">
    <source>
        <dbReference type="ARBA" id="ARBA00022679"/>
    </source>
</evidence>
<evidence type="ECO:0000256" key="7">
    <source>
        <dbReference type="ARBA" id="ARBA00022777"/>
    </source>
</evidence>
<keyword evidence="8" id="KW-0862">Zinc</keyword>
<accession>A0A6C0HZA0</accession>
<evidence type="ECO:0000256" key="9">
    <source>
        <dbReference type="ARBA" id="ARBA00022840"/>
    </source>
</evidence>
<dbReference type="AlphaFoldDB" id="A0A6C0HZA0"/>
<dbReference type="Gene3D" id="3.40.50.300">
    <property type="entry name" value="P-loop containing nucleotide triphosphate hydrolases"/>
    <property type="match status" value="1"/>
</dbReference>
<evidence type="ECO:0000256" key="10">
    <source>
        <dbReference type="ARBA" id="ARBA00048254"/>
    </source>
</evidence>
<evidence type="ECO:0000313" key="11">
    <source>
        <dbReference type="EMBL" id="QHT86078.1"/>
    </source>
</evidence>
<dbReference type="GO" id="GO:0005524">
    <property type="term" value="F:ATP binding"/>
    <property type="evidence" value="ECO:0007669"/>
    <property type="project" value="UniProtKB-KW"/>
</dbReference>
<dbReference type="Pfam" id="PF00265">
    <property type="entry name" value="TK"/>
    <property type="match status" value="1"/>
</dbReference>
<keyword evidence="9" id="KW-0067">ATP-binding</keyword>
<keyword evidence="7" id="KW-0418">Kinase</keyword>
<keyword evidence="5" id="KW-0479">Metal-binding</keyword>
<dbReference type="PROSITE" id="PS00603">
    <property type="entry name" value="TK_CELLULAR_TYPE"/>
    <property type="match status" value="1"/>
</dbReference>
<dbReference type="GO" id="GO:0071897">
    <property type="term" value="P:DNA biosynthetic process"/>
    <property type="evidence" value="ECO:0007669"/>
    <property type="project" value="UniProtKB-KW"/>
</dbReference>
<dbReference type="PIRSF" id="PIRSF035805">
    <property type="entry name" value="TK_cell"/>
    <property type="match status" value="1"/>
</dbReference>
<evidence type="ECO:0000256" key="1">
    <source>
        <dbReference type="ARBA" id="ARBA00007587"/>
    </source>
</evidence>
<dbReference type="GO" id="GO:0004797">
    <property type="term" value="F:thymidine kinase activity"/>
    <property type="evidence" value="ECO:0007669"/>
    <property type="project" value="UniProtKB-EC"/>
</dbReference>
<name>A0A6C0HZA0_9ZZZZ</name>
<organism evidence="11">
    <name type="scientific">viral metagenome</name>
    <dbReference type="NCBI Taxonomy" id="1070528"/>
    <lineage>
        <taxon>unclassified sequences</taxon>
        <taxon>metagenomes</taxon>
        <taxon>organismal metagenomes</taxon>
    </lineage>
</organism>
<evidence type="ECO:0000256" key="8">
    <source>
        <dbReference type="ARBA" id="ARBA00022833"/>
    </source>
</evidence>
<evidence type="ECO:0000256" key="6">
    <source>
        <dbReference type="ARBA" id="ARBA00022741"/>
    </source>
</evidence>
<dbReference type="GO" id="GO:0046872">
    <property type="term" value="F:metal ion binding"/>
    <property type="evidence" value="ECO:0007669"/>
    <property type="project" value="UniProtKB-KW"/>
</dbReference>